<evidence type="ECO:0000313" key="2">
    <source>
        <dbReference type="Proteomes" id="UP000317839"/>
    </source>
</evidence>
<dbReference type="EMBL" id="VIKR01000004">
    <property type="protein sequence ID" value="TQV72999.1"/>
    <property type="molecule type" value="Genomic_DNA"/>
</dbReference>
<name>A0A545T6Z8_9GAMM</name>
<gene>
    <name evidence="1" type="ORF">FLL45_16180</name>
</gene>
<organism evidence="1 2">
    <name type="scientific">Aliikangiella marina</name>
    <dbReference type="NCBI Taxonomy" id="1712262"/>
    <lineage>
        <taxon>Bacteria</taxon>
        <taxon>Pseudomonadati</taxon>
        <taxon>Pseudomonadota</taxon>
        <taxon>Gammaproteobacteria</taxon>
        <taxon>Oceanospirillales</taxon>
        <taxon>Pleioneaceae</taxon>
        <taxon>Aliikangiella</taxon>
    </lineage>
</organism>
<comment type="caution">
    <text evidence="1">The sequence shown here is derived from an EMBL/GenBank/DDBJ whole genome shotgun (WGS) entry which is preliminary data.</text>
</comment>
<dbReference type="RefSeq" id="WP_142943137.1">
    <property type="nucleotide sequence ID" value="NZ_VIKR01000004.1"/>
</dbReference>
<keyword evidence="2" id="KW-1185">Reference proteome</keyword>
<dbReference type="AlphaFoldDB" id="A0A545T6Z8"/>
<dbReference type="Pfam" id="PF11697">
    <property type="entry name" value="DUF3293"/>
    <property type="match status" value="1"/>
</dbReference>
<dbReference type="OrthoDB" id="6400497at2"/>
<accession>A0A545T6Z8</accession>
<protein>
    <submittedName>
        <fullName evidence="1">DUF3293 domain-containing protein</fullName>
    </submittedName>
</protein>
<proteinExistence type="predicted"/>
<reference evidence="1 2" key="1">
    <citation type="submission" date="2019-06" db="EMBL/GenBank/DDBJ databases">
        <title>Draft genome of Aliikangiella marina GYP-15.</title>
        <authorList>
            <person name="Wang G."/>
        </authorList>
    </citation>
    <scope>NUCLEOTIDE SEQUENCE [LARGE SCALE GENOMIC DNA]</scope>
    <source>
        <strain evidence="1 2">GYP-15</strain>
    </source>
</reference>
<evidence type="ECO:0000313" key="1">
    <source>
        <dbReference type="EMBL" id="TQV72999.1"/>
    </source>
</evidence>
<dbReference type="Proteomes" id="UP000317839">
    <property type="component" value="Unassembled WGS sequence"/>
</dbReference>
<sequence>MNKKDITSAYAQARYVLLCEQVDDLLKNSLRRENCSSSEDGAARKGCSSPKEKNVTDIVEFVFRVNGRFEFLRELIASYHARSAVFMTACNPSSVILSEQKNYLRTVELGDEIRSRNYCFLSGYSTDDQQHWPREESFLIFDVSIAAAFEIANQFDQLAFLVIDEDGFVKLQFV</sequence>
<dbReference type="InterPro" id="IPR021710">
    <property type="entry name" value="DUF3293"/>
</dbReference>